<accession>A0A370G5F4</accession>
<gene>
    <name evidence="2" type="ORF">C8D86_12917</name>
</gene>
<organism evidence="2 3">
    <name type="scientific">Aquicella lusitana</name>
    <dbReference type="NCBI Taxonomy" id="254246"/>
    <lineage>
        <taxon>Bacteria</taxon>
        <taxon>Pseudomonadati</taxon>
        <taxon>Pseudomonadota</taxon>
        <taxon>Gammaproteobacteria</taxon>
        <taxon>Legionellales</taxon>
        <taxon>Coxiellaceae</taxon>
        <taxon>Aquicella</taxon>
    </lineage>
</organism>
<dbReference type="GO" id="GO:0016740">
    <property type="term" value="F:transferase activity"/>
    <property type="evidence" value="ECO:0007669"/>
    <property type="project" value="UniProtKB-KW"/>
</dbReference>
<dbReference type="PANTHER" id="PTHR21310">
    <property type="entry name" value="AMINOGLYCOSIDE PHOSPHOTRANSFERASE-RELATED-RELATED"/>
    <property type="match status" value="1"/>
</dbReference>
<dbReference type="Proteomes" id="UP000254720">
    <property type="component" value="Unassembled WGS sequence"/>
</dbReference>
<protein>
    <submittedName>
        <fullName evidence="2">Phosphotransferase family enzyme</fullName>
    </submittedName>
</protein>
<dbReference type="Gene3D" id="3.30.200.20">
    <property type="entry name" value="Phosphorylase Kinase, domain 1"/>
    <property type="match status" value="1"/>
</dbReference>
<dbReference type="EMBL" id="QQAX01000029">
    <property type="protein sequence ID" value="RDI39061.1"/>
    <property type="molecule type" value="Genomic_DNA"/>
</dbReference>
<dbReference type="SUPFAM" id="SSF56112">
    <property type="entry name" value="Protein kinase-like (PK-like)"/>
    <property type="match status" value="1"/>
</dbReference>
<feature type="domain" description="Aminoglycoside phosphotransferase" evidence="1">
    <location>
        <begin position="39"/>
        <end position="273"/>
    </location>
</feature>
<evidence type="ECO:0000313" key="3">
    <source>
        <dbReference type="Proteomes" id="UP000254720"/>
    </source>
</evidence>
<proteinExistence type="predicted"/>
<dbReference type="InterPro" id="IPR051678">
    <property type="entry name" value="AGP_Transferase"/>
</dbReference>
<evidence type="ECO:0000259" key="1">
    <source>
        <dbReference type="Pfam" id="PF01636"/>
    </source>
</evidence>
<dbReference type="InterPro" id="IPR002575">
    <property type="entry name" value="Aminoglycoside_PTrfase"/>
</dbReference>
<dbReference type="InterPro" id="IPR011009">
    <property type="entry name" value="Kinase-like_dom_sf"/>
</dbReference>
<evidence type="ECO:0000313" key="2">
    <source>
        <dbReference type="EMBL" id="RDI39061.1"/>
    </source>
</evidence>
<reference evidence="2 3" key="1">
    <citation type="submission" date="2018-07" db="EMBL/GenBank/DDBJ databases">
        <title>Genomic Encyclopedia of Type Strains, Phase IV (KMG-IV): sequencing the most valuable type-strain genomes for metagenomic binning, comparative biology and taxonomic classification.</title>
        <authorList>
            <person name="Goeker M."/>
        </authorList>
    </citation>
    <scope>NUCLEOTIDE SEQUENCE [LARGE SCALE GENOMIC DNA]</scope>
    <source>
        <strain evidence="2 3">DSM 16500</strain>
    </source>
</reference>
<keyword evidence="3" id="KW-1185">Reference proteome</keyword>
<dbReference type="AlphaFoldDB" id="A0A370G5F4"/>
<dbReference type="Pfam" id="PF01636">
    <property type="entry name" value="APH"/>
    <property type="match status" value="1"/>
</dbReference>
<dbReference type="OrthoDB" id="9799092at2"/>
<comment type="caution">
    <text evidence="2">The sequence shown here is derived from an EMBL/GenBank/DDBJ whole genome shotgun (WGS) entry which is preliminary data.</text>
</comment>
<dbReference type="Gene3D" id="3.90.1200.10">
    <property type="match status" value="1"/>
</dbReference>
<sequence>MDEPILKCHWERFQAHVELDRETAAKLMSPYSCSPIATLTLLSEGCANTNYKITFKNDDPPVVLRIYVRENEALFREAAIHQRVKDCVPVPALLYADGQCSFYAYPYAIFEWIEGKLLREIILAKNEKAMAQCAYDAGTYLSKLRCIRFTEGGFFNADLTVRPFRPDENYLPYVEWLLQDPIVRQSLGETLHQSVHQLVSKHAYLLPDKNEANLTHGDYDPANILVREHNSEWKIAAILDWEFAFAGSYLLDIGEMLRYSHKLPESYEMNFIAGIKTAGVALPMNWKKQAKLMDLLCLLQLAHYNPPTVRPNLNKDVTSLISHTISHWHTF</sequence>
<keyword evidence="2" id="KW-0808">Transferase</keyword>
<dbReference type="RefSeq" id="WP_114835268.1">
    <property type="nucleotide sequence ID" value="NZ_LR699114.1"/>
</dbReference>
<name>A0A370G5F4_9COXI</name>